<dbReference type="InterPro" id="IPR051805">
    <property type="entry name" value="Dehydratase_Activator_Redct"/>
</dbReference>
<protein>
    <submittedName>
        <fullName evidence="2">2-hydroxyacyl-CoA dehydratase</fullName>
    </submittedName>
</protein>
<gene>
    <name evidence="2" type="ORF">H9864_08640</name>
</gene>
<dbReference type="PANTHER" id="PTHR32329">
    <property type="entry name" value="BIFUNCTIONAL PROTEIN [INCLUDES 2-HYDROXYACYL-COA DEHYDRATASE (N-TER) AND ITS ACTIVATOR DOMAIN (C_TERM)-RELATED"/>
    <property type="match status" value="1"/>
</dbReference>
<reference evidence="2" key="2">
    <citation type="submission" date="2021-04" db="EMBL/GenBank/DDBJ databases">
        <authorList>
            <person name="Gilroy R."/>
        </authorList>
    </citation>
    <scope>NUCLEOTIDE SEQUENCE</scope>
    <source>
        <strain evidence="2">742</strain>
    </source>
</reference>
<sequence length="441" mass="48635">MEYQYPKFTPEMKRTHTILIPNMAVTQFRLLKYALEFDGYKCEILGNCGSAVAQLGLKYVHNDTCYPALLVIGQFLDALNSGKYDLDRTALLITQTGGGCRASNYIHLLRKALVKAGYPQIPVASLNFSGLEKDSGFQMTLPLARRAVACIFYGDMLAALRNQIAPYENEAGAADRMVDRWVERLGRVILADKGYTARELKHTFPLIAKEFATIPVTRTPKVRVGVVGEIYVKYSPLGNNDLQKFLESQDCEVNFPGLMGFCQYCIFNMGEDHVLYGGKLTTKVVTDRLLDYLDGIERSMLKAIAEAGFYAPGPFKELIEKPAGVISLGAKMGEGWLLTAEMIELVQGGYGNIVCAQPFGCLPNHIVGKGMINKIRAMYPSANITPIDYDPSATKVNQENRIKLMLAVAKERLTRPAEAAPLTAEQIAGGAPSLRHEPMTV</sequence>
<dbReference type="PANTHER" id="PTHR32329:SF4">
    <property type="entry name" value="ACTIVATOR OF 2-HYDROXYACYL-COA DEHYDRATASE"/>
    <property type="match status" value="1"/>
</dbReference>
<dbReference type="AlphaFoldDB" id="A0A9E2KMA7"/>
<comment type="caution">
    <text evidence="2">The sequence shown here is derived from an EMBL/GenBank/DDBJ whole genome shotgun (WGS) entry which is preliminary data.</text>
</comment>
<dbReference type="EMBL" id="JAHLFH010000184">
    <property type="protein sequence ID" value="MBU3820414.1"/>
    <property type="molecule type" value="Genomic_DNA"/>
</dbReference>
<reference evidence="2" key="1">
    <citation type="journal article" date="2021" name="PeerJ">
        <title>Extensive microbial diversity within the chicken gut microbiome revealed by metagenomics and culture.</title>
        <authorList>
            <person name="Gilroy R."/>
            <person name="Ravi A."/>
            <person name="Getino M."/>
            <person name="Pursley I."/>
            <person name="Horton D.L."/>
            <person name="Alikhan N.F."/>
            <person name="Baker D."/>
            <person name="Gharbi K."/>
            <person name="Hall N."/>
            <person name="Watson M."/>
            <person name="Adriaenssens E.M."/>
            <person name="Foster-Nyarko E."/>
            <person name="Jarju S."/>
            <person name="Secka A."/>
            <person name="Antonio M."/>
            <person name="Oren A."/>
            <person name="Chaudhuri R.R."/>
            <person name="La Ragione R."/>
            <person name="Hildebrand F."/>
            <person name="Pallen M.J."/>
        </authorList>
    </citation>
    <scope>NUCLEOTIDE SEQUENCE</scope>
    <source>
        <strain evidence="2">742</strain>
    </source>
</reference>
<evidence type="ECO:0000256" key="1">
    <source>
        <dbReference type="SAM" id="MobiDB-lite"/>
    </source>
</evidence>
<feature type="region of interest" description="Disordered" evidence="1">
    <location>
        <begin position="420"/>
        <end position="441"/>
    </location>
</feature>
<organism evidence="2 3">
    <name type="scientific">Candidatus Faecalibacterium intestinavium</name>
    <dbReference type="NCBI Taxonomy" id="2838580"/>
    <lineage>
        <taxon>Bacteria</taxon>
        <taxon>Bacillati</taxon>
        <taxon>Bacillota</taxon>
        <taxon>Clostridia</taxon>
        <taxon>Eubacteriales</taxon>
        <taxon>Oscillospiraceae</taxon>
        <taxon>Faecalibacterium</taxon>
    </lineage>
</organism>
<accession>A0A9E2KMA7</accession>
<evidence type="ECO:0000313" key="3">
    <source>
        <dbReference type="Proteomes" id="UP000824178"/>
    </source>
</evidence>
<dbReference type="Proteomes" id="UP000824178">
    <property type="component" value="Unassembled WGS sequence"/>
</dbReference>
<name>A0A9E2KMA7_9FIRM</name>
<evidence type="ECO:0000313" key="2">
    <source>
        <dbReference type="EMBL" id="MBU3820414.1"/>
    </source>
</evidence>
<proteinExistence type="predicted"/>